<sequence length="119" mass="13048">MGLDTPSWVTSQQTFMLQPDSLGVSCLCTGPRSVQLGPSSLLLTGWLDTRDTGGDRSWFRVAEGAESWAQDNCQREKCHSPKTSCLFMPKLSKLNSPPGRFQLKGKSQGQWQTAGKEGL</sequence>
<accession>A0A4D9DK47</accession>
<gene>
    <name evidence="2" type="ORF">DR999_PMT21649</name>
</gene>
<comment type="caution">
    <text evidence="2">The sequence shown here is derived from an EMBL/GenBank/DDBJ whole genome shotgun (WGS) entry which is preliminary data.</text>
</comment>
<dbReference type="Proteomes" id="UP000297703">
    <property type="component" value="Unassembled WGS sequence"/>
</dbReference>
<evidence type="ECO:0000313" key="3">
    <source>
        <dbReference type="Proteomes" id="UP000297703"/>
    </source>
</evidence>
<proteinExistence type="predicted"/>
<evidence type="ECO:0000256" key="1">
    <source>
        <dbReference type="SAM" id="MobiDB-lite"/>
    </source>
</evidence>
<keyword evidence="2" id="KW-0808">Transferase</keyword>
<organism evidence="2 3">
    <name type="scientific">Platysternon megacephalum</name>
    <name type="common">big-headed turtle</name>
    <dbReference type="NCBI Taxonomy" id="55544"/>
    <lineage>
        <taxon>Eukaryota</taxon>
        <taxon>Metazoa</taxon>
        <taxon>Chordata</taxon>
        <taxon>Craniata</taxon>
        <taxon>Vertebrata</taxon>
        <taxon>Euteleostomi</taxon>
        <taxon>Archelosauria</taxon>
        <taxon>Testudinata</taxon>
        <taxon>Testudines</taxon>
        <taxon>Cryptodira</taxon>
        <taxon>Durocryptodira</taxon>
        <taxon>Testudinoidea</taxon>
        <taxon>Platysternidae</taxon>
        <taxon>Platysternon</taxon>
    </lineage>
</organism>
<feature type="region of interest" description="Disordered" evidence="1">
    <location>
        <begin position="96"/>
        <end position="119"/>
    </location>
</feature>
<keyword evidence="3" id="KW-1185">Reference proteome</keyword>
<reference evidence="2 3" key="2">
    <citation type="submission" date="2019-04" db="EMBL/GenBank/DDBJ databases">
        <title>The genome sequence of big-headed turtle.</title>
        <authorList>
            <person name="Gong S."/>
        </authorList>
    </citation>
    <scope>NUCLEOTIDE SEQUENCE [LARGE SCALE GENOMIC DNA]</scope>
    <source>
        <strain evidence="2">DO16091913</strain>
        <tissue evidence="2">Muscle</tissue>
    </source>
</reference>
<name>A0A4D9DK47_9SAUR</name>
<protein>
    <submittedName>
        <fullName evidence="2">Pyruvate kinase</fullName>
    </submittedName>
</protein>
<keyword evidence="2" id="KW-0670">Pyruvate</keyword>
<dbReference type="EMBL" id="QXTE01000643">
    <property type="protein sequence ID" value="TFJ96557.1"/>
    <property type="molecule type" value="Genomic_DNA"/>
</dbReference>
<dbReference type="AlphaFoldDB" id="A0A4D9DK47"/>
<dbReference type="GO" id="GO:0016301">
    <property type="term" value="F:kinase activity"/>
    <property type="evidence" value="ECO:0007669"/>
    <property type="project" value="UniProtKB-KW"/>
</dbReference>
<evidence type="ECO:0000313" key="2">
    <source>
        <dbReference type="EMBL" id="TFJ96557.1"/>
    </source>
</evidence>
<reference evidence="2 3" key="1">
    <citation type="submission" date="2019-04" db="EMBL/GenBank/DDBJ databases">
        <title>Draft genome of the big-headed turtle Platysternon megacephalum.</title>
        <authorList>
            <person name="Gong S."/>
        </authorList>
    </citation>
    <scope>NUCLEOTIDE SEQUENCE [LARGE SCALE GENOMIC DNA]</scope>
    <source>
        <strain evidence="2">DO16091913</strain>
        <tissue evidence="2">Muscle</tissue>
    </source>
</reference>
<keyword evidence="2" id="KW-0418">Kinase</keyword>